<dbReference type="GO" id="GO:0015929">
    <property type="term" value="F:hexosaminidase activity"/>
    <property type="evidence" value="ECO:0007669"/>
    <property type="project" value="UniProtKB-ARBA"/>
</dbReference>
<dbReference type="EMBL" id="CP066776">
    <property type="protein sequence ID" value="QQL46203.1"/>
    <property type="molecule type" value="Genomic_DNA"/>
</dbReference>
<accession>A0A6B3L3Z2</accession>
<dbReference type="Gene3D" id="2.60.40.1180">
    <property type="entry name" value="Golgi alpha-mannosidase II"/>
    <property type="match status" value="1"/>
</dbReference>
<dbReference type="SUPFAM" id="SSF55545">
    <property type="entry name" value="beta-N-acetylhexosaminidase-like domain"/>
    <property type="match status" value="1"/>
</dbReference>
<dbReference type="InterPro" id="IPR029018">
    <property type="entry name" value="Hex-like_dom2"/>
</dbReference>
<dbReference type="Gene3D" id="3.20.20.80">
    <property type="entry name" value="Glycosidases"/>
    <property type="match status" value="1"/>
</dbReference>
<keyword evidence="2 3" id="KW-0326">Glycosidase</keyword>
<dbReference type="RefSeq" id="WP_164362975.1">
    <property type="nucleotide sequence ID" value="NZ_CP066776.1"/>
</dbReference>
<evidence type="ECO:0000256" key="1">
    <source>
        <dbReference type="ARBA" id="ARBA00022801"/>
    </source>
</evidence>
<feature type="domain" description="GH84" evidence="4">
    <location>
        <begin position="148"/>
        <end position="421"/>
    </location>
</feature>
<dbReference type="SUPFAM" id="SSF51445">
    <property type="entry name" value="(Trans)glycosidases"/>
    <property type="match status" value="1"/>
</dbReference>
<keyword evidence="6" id="KW-1185">Reference proteome</keyword>
<evidence type="ECO:0000256" key="2">
    <source>
        <dbReference type="ARBA" id="ARBA00023295"/>
    </source>
</evidence>
<dbReference type="GO" id="GO:1901135">
    <property type="term" value="P:carbohydrate derivative metabolic process"/>
    <property type="evidence" value="ECO:0007669"/>
    <property type="project" value="UniProtKB-ARBA"/>
</dbReference>
<dbReference type="AlphaFoldDB" id="A0A6B3L3Z2"/>
<dbReference type="InterPro" id="IPR015882">
    <property type="entry name" value="HEX_bac_N"/>
</dbReference>
<dbReference type="SUPFAM" id="SSF140657">
    <property type="entry name" value="Hyaluronidase post-catalytic domain-like"/>
    <property type="match status" value="1"/>
</dbReference>
<dbReference type="InterPro" id="IPR013780">
    <property type="entry name" value="Glyco_hydro_b"/>
</dbReference>
<dbReference type="Pfam" id="PF21809">
    <property type="entry name" value="Glyco_hydro_84_hel"/>
    <property type="match status" value="1"/>
</dbReference>
<dbReference type="InterPro" id="IPR011496">
    <property type="entry name" value="O-GlcNAcase_cat"/>
</dbReference>
<dbReference type="PANTHER" id="PTHR13170:SF16">
    <property type="entry name" value="PROTEIN O-GLCNACASE"/>
    <property type="match status" value="1"/>
</dbReference>
<organism evidence="5 6">
    <name type="scientific">Sulfuriroseicoccus oceanibius</name>
    <dbReference type="NCBI Taxonomy" id="2707525"/>
    <lineage>
        <taxon>Bacteria</taxon>
        <taxon>Pseudomonadati</taxon>
        <taxon>Verrucomicrobiota</taxon>
        <taxon>Verrucomicrobiia</taxon>
        <taxon>Verrucomicrobiales</taxon>
        <taxon>Verrucomicrobiaceae</taxon>
        <taxon>Sulfuriroseicoccus</taxon>
    </lineage>
</organism>
<reference evidence="5 6" key="1">
    <citation type="submission" date="2020-12" db="EMBL/GenBank/DDBJ databases">
        <title>Sulforoseuscoccus oceanibium gen. nov., sp. nov., a representative of the phylum Verrucomicrobia with special cytoplasmic membrane, and proposal of Sulforoseuscoccusaceae fam. nov.</title>
        <authorList>
            <person name="Xi F."/>
        </authorList>
    </citation>
    <scope>NUCLEOTIDE SEQUENCE [LARGE SCALE GENOMIC DNA]</scope>
    <source>
        <strain evidence="5 6">T37</strain>
    </source>
</reference>
<dbReference type="KEGG" id="soa:G3M56_006375"/>
<keyword evidence="1 3" id="KW-0378">Hydrolase</keyword>
<dbReference type="InterPro" id="IPR051822">
    <property type="entry name" value="Glycosyl_Hydrolase_84"/>
</dbReference>
<comment type="similarity">
    <text evidence="3">Belongs to the glycosyl hydrolase 84 family.</text>
</comment>
<name>A0A6B3L3Z2_9BACT</name>
<feature type="active site" description="Proton donor" evidence="3">
    <location>
        <position position="272"/>
    </location>
</feature>
<evidence type="ECO:0000313" key="5">
    <source>
        <dbReference type="EMBL" id="QQL46203.1"/>
    </source>
</evidence>
<dbReference type="Proteomes" id="UP000475117">
    <property type="component" value="Chromosome"/>
</dbReference>
<dbReference type="GO" id="GO:0005975">
    <property type="term" value="P:carbohydrate metabolic process"/>
    <property type="evidence" value="ECO:0007669"/>
    <property type="project" value="UniProtKB-ARBA"/>
</dbReference>
<evidence type="ECO:0000256" key="3">
    <source>
        <dbReference type="PROSITE-ProRule" id="PRU01353"/>
    </source>
</evidence>
<dbReference type="InterPro" id="IPR017853">
    <property type="entry name" value="GH"/>
</dbReference>
<sequence length="826" mass="90691">MSRTSSLTVSLASVALCATALAGDPATDVWPKPQKAVTQQADIAANQLDPAQVKDFTALVGAFRAINARPSGKLGITTTVGDAATPILAKAKVKDTPGAYVLKVDGNGIQIAAADDTGIFYATQTLAQMIATDGKLSHCRVADWPDIPFRGSIEGFYGKPWEHARRLSQIEFYGKYKMNAYIYGPKDDPYSGFNSHLWREEYPADQAKQITELVEAAKKHHVNFIWALHPGSSIRWDDKDGDGTPDDIIVAQKKLEAMYDLGVRSFAVFFDDIGGEGARAEMQAKMLNQINRDFIKKKPDVTPLIMCPTSYSGSGANEYKTRLGAQLDQDIDIMWTGPGICADIPAPAVKEVSQHWQRKPFIWWNWPVNDYCRTNLLMGRTYGLDKENKDLLSGFASNPMDKPEASKLGLFSIADWAWNVDAFDSEQSWRAAFPRLFPSVAEEMFVFAKHNSDQGPSFHNYRREESVEIKPAVDKALANYRQNQQLSAEDAQVLLAEFAEITAAADKMITTLPQTDPALWHEIEFWVKSFKALGDAGTAAVKLASGKGGDGNAHLALFSVIANSKALQQDFYDAQKQRHFEETFASDKQWAKGCKVSTLVLTPLVDELFNAEWAKAAEKMGGKLAADNAAYQAFSNVDSMQNLQAERDGKYVNLARILEVVKLQPNDHIGLALPEGVFGNYIHIKLDNAAAADACKVEVSTNGDNWKPFNARKGGGELQNPLNVNDKIRFFRLVNSSDKPIEFRIEKFKFDVPAGAAANSVAATTDGDPTSFYTIDKPQTLTGPKAAKKAIVLSDAPASAIQQNGNQVTITPPSGGKVRIFEVVWQ</sequence>
<dbReference type="Gene3D" id="3.30.379.10">
    <property type="entry name" value="Chitobiase/beta-hexosaminidase domain 2-like"/>
    <property type="match status" value="1"/>
</dbReference>
<dbReference type="Gene3D" id="1.20.58.460">
    <property type="entry name" value="Hyaluronidase post-catalytic domain-like"/>
    <property type="match status" value="1"/>
</dbReference>
<dbReference type="InterPro" id="IPR049478">
    <property type="entry name" value="BT_4395-like_hel"/>
</dbReference>
<dbReference type="Pfam" id="PF02838">
    <property type="entry name" value="Glyco_hydro_20b"/>
    <property type="match status" value="1"/>
</dbReference>
<dbReference type="Pfam" id="PF07555">
    <property type="entry name" value="NAGidase"/>
    <property type="match status" value="1"/>
</dbReference>
<gene>
    <name evidence="5" type="ORF">G3M56_006375</name>
</gene>
<evidence type="ECO:0000313" key="6">
    <source>
        <dbReference type="Proteomes" id="UP000475117"/>
    </source>
</evidence>
<proteinExistence type="inferred from homology"/>
<dbReference type="PANTHER" id="PTHR13170">
    <property type="entry name" value="O-GLCNACASE"/>
    <property type="match status" value="1"/>
</dbReference>
<protein>
    <submittedName>
        <fullName evidence="5">Beta-N-acetylglucosaminidase domain-containing protein</fullName>
    </submittedName>
</protein>
<evidence type="ECO:0000259" key="4">
    <source>
        <dbReference type="PROSITE" id="PS52009"/>
    </source>
</evidence>
<dbReference type="PROSITE" id="PS52009">
    <property type="entry name" value="GH84"/>
    <property type="match status" value="1"/>
</dbReference>